<evidence type="ECO:0000313" key="3">
    <source>
        <dbReference type="Proteomes" id="UP001642260"/>
    </source>
</evidence>
<proteinExistence type="predicted"/>
<comment type="caution">
    <text evidence="2">The sequence shown here is derived from an EMBL/GenBank/DDBJ whole genome shotgun (WGS) entry which is preliminary data.</text>
</comment>
<reference evidence="2 3" key="1">
    <citation type="submission" date="2022-03" db="EMBL/GenBank/DDBJ databases">
        <authorList>
            <person name="Macdonald S."/>
            <person name="Ahmed S."/>
            <person name="Newling K."/>
        </authorList>
    </citation>
    <scope>NUCLEOTIDE SEQUENCE [LARGE SCALE GENOMIC DNA]</scope>
</reference>
<evidence type="ECO:0008006" key="4">
    <source>
        <dbReference type="Google" id="ProtNLM"/>
    </source>
</evidence>
<dbReference type="Proteomes" id="UP001642260">
    <property type="component" value="Unassembled WGS sequence"/>
</dbReference>
<feature type="chain" id="PRO_5044849252" description="Thionin-like protein" evidence="1">
    <location>
        <begin position="24"/>
        <end position="104"/>
    </location>
</feature>
<dbReference type="AlphaFoldDB" id="A0ABC8LZC5"/>
<dbReference type="PANTHER" id="PTHR36312">
    <property type="entry name" value="THIONIN-LIKE PROTEIN 1"/>
    <property type="match status" value="1"/>
</dbReference>
<keyword evidence="1" id="KW-0732">Signal</keyword>
<accession>A0ABC8LZC5</accession>
<keyword evidence="3" id="KW-1185">Reference proteome</keyword>
<name>A0ABC8LZC5_ERUVS</name>
<gene>
    <name evidence="2" type="ORF">ERUC_LOCUS41724</name>
</gene>
<dbReference type="EMBL" id="CAKOAT010827376">
    <property type="protein sequence ID" value="CAH8389241.1"/>
    <property type="molecule type" value="Genomic_DNA"/>
</dbReference>
<evidence type="ECO:0000313" key="2">
    <source>
        <dbReference type="EMBL" id="CAH8389241.1"/>
    </source>
</evidence>
<feature type="signal peptide" evidence="1">
    <location>
        <begin position="1"/>
        <end position="23"/>
    </location>
</feature>
<sequence length="104" mass="12001">MEMKRMVVFMVMMLMIGNLIVESEVINNSFRKCFNICFNICISSPFVRNIFECFGKCTKKCGKQCEIDCVNLRCVSTQDPKKEIDIKKAKECVNSCSDMCDKKD</sequence>
<dbReference type="PANTHER" id="PTHR36312:SF15">
    <property type="entry name" value="THIONIN-LIKE PROTEIN"/>
    <property type="match status" value="1"/>
</dbReference>
<evidence type="ECO:0000256" key="1">
    <source>
        <dbReference type="SAM" id="SignalP"/>
    </source>
</evidence>
<protein>
    <recommendedName>
        <fullName evidence="4">Thionin-like protein</fullName>
    </recommendedName>
</protein>
<dbReference type="InterPro" id="IPR038975">
    <property type="entry name" value="THNL"/>
</dbReference>
<organism evidence="2 3">
    <name type="scientific">Eruca vesicaria subsp. sativa</name>
    <name type="common">Garden rocket</name>
    <name type="synonym">Eruca sativa</name>
    <dbReference type="NCBI Taxonomy" id="29727"/>
    <lineage>
        <taxon>Eukaryota</taxon>
        <taxon>Viridiplantae</taxon>
        <taxon>Streptophyta</taxon>
        <taxon>Embryophyta</taxon>
        <taxon>Tracheophyta</taxon>
        <taxon>Spermatophyta</taxon>
        <taxon>Magnoliopsida</taxon>
        <taxon>eudicotyledons</taxon>
        <taxon>Gunneridae</taxon>
        <taxon>Pentapetalae</taxon>
        <taxon>rosids</taxon>
        <taxon>malvids</taxon>
        <taxon>Brassicales</taxon>
        <taxon>Brassicaceae</taxon>
        <taxon>Brassiceae</taxon>
        <taxon>Eruca</taxon>
    </lineage>
</organism>